<keyword evidence="3" id="KW-1185">Reference proteome</keyword>
<name>A0ABW2TPI8_9PSEU</name>
<dbReference type="SUPFAM" id="SSF55469">
    <property type="entry name" value="FMN-dependent nitroreductase-like"/>
    <property type="match status" value="1"/>
</dbReference>
<evidence type="ECO:0000313" key="2">
    <source>
        <dbReference type="EMBL" id="MFC7615421.1"/>
    </source>
</evidence>
<evidence type="ECO:0000313" key="3">
    <source>
        <dbReference type="Proteomes" id="UP001596512"/>
    </source>
</evidence>
<reference evidence="3" key="1">
    <citation type="journal article" date="2019" name="Int. J. Syst. Evol. Microbiol.">
        <title>The Global Catalogue of Microorganisms (GCM) 10K type strain sequencing project: providing services to taxonomists for standard genome sequencing and annotation.</title>
        <authorList>
            <consortium name="The Broad Institute Genomics Platform"/>
            <consortium name="The Broad Institute Genome Sequencing Center for Infectious Disease"/>
            <person name="Wu L."/>
            <person name="Ma J."/>
        </authorList>
    </citation>
    <scope>NUCLEOTIDE SEQUENCE [LARGE SCALE GENOMIC DNA]</scope>
    <source>
        <strain evidence="3">JCM 17695</strain>
    </source>
</reference>
<accession>A0ABW2TPI8</accession>
<organism evidence="2 3">
    <name type="scientific">Actinokineospora soli</name>
    <dbReference type="NCBI Taxonomy" id="1048753"/>
    <lineage>
        <taxon>Bacteria</taxon>
        <taxon>Bacillati</taxon>
        <taxon>Actinomycetota</taxon>
        <taxon>Actinomycetes</taxon>
        <taxon>Pseudonocardiales</taxon>
        <taxon>Pseudonocardiaceae</taxon>
        <taxon>Actinokineospora</taxon>
    </lineage>
</organism>
<evidence type="ECO:0000256" key="1">
    <source>
        <dbReference type="SAM" id="MobiDB-lite"/>
    </source>
</evidence>
<feature type="region of interest" description="Disordered" evidence="1">
    <location>
        <begin position="59"/>
        <end position="78"/>
    </location>
</feature>
<proteinExistence type="predicted"/>
<comment type="caution">
    <text evidence="2">The sequence shown here is derived from an EMBL/GenBank/DDBJ whole genome shotgun (WGS) entry which is preliminary data.</text>
</comment>
<gene>
    <name evidence="2" type="ORF">ACFQV2_19870</name>
</gene>
<dbReference type="Proteomes" id="UP001596512">
    <property type="component" value="Unassembled WGS sequence"/>
</dbReference>
<dbReference type="Gene3D" id="3.40.109.10">
    <property type="entry name" value="NADH Oxidase"/>
    <property type="match status" value="1"/>
</dbReference>
<protein>
    <recommendedName>
        <fullName evidence="4">Nitroreductase</fullName>
    </recommendedName>
</protein>
<evidence type="ECO:0008006" key="4">
    <source>
        <dbReference type="Google" id="ProtNLM"/>
    </source>
</evidence>
<dbReference type="InterPro" id="IPR000415">
    <property type="entry name" value="Nitroreductase-like"/>
</dbReference>
<dbReference type="EMBL" id="JBHTEY010000004">
    <property type="protein sequence ID" value="MFC7615421.1"/>
    <property type="molecule type" value="Genomic_DNA"/>
</dbReference>
<sequence length="205" mass="22066">MPSAHRVRLGKAAGDERCWLRNVDEAIDRARLQTLIARAHRAQTQDLAVRAELAAWSGHDGGRPDGVPLTASGPRPEPQDEWLLRDFGGEAGRARTPGKDFESSPLILVLQSYSDGPAEQVQAGQALQRVLLTVTSLGLSASLISQPIEVAAIRGELRRMLGSHLTPQAVLRVGYGSSVRPTPRRPITDLVVPAIEGDPVCAPRI</sequence>